<comment type="caution">
    <text evidence="2">The sequence shown here is derived from an EMBL/GenBank/DDBJ whole genome shotgun (WGS) entry which is preliminary data.</text>
</comment>
<feature type="chain" id="PRO_5038054640" evidence="1">
    <location>
        <begin position="22"/>
        <end position="383"/>
    </location>
</feature>
<dbReference type="EMBL" id="BMWX01000001">
    <property type="protein sequence ID" value="GGZ17699.1"/>
    <property type="molecule type" value="Genomic_DNA"/>
</dbReference>
<dbReference type="Proteomes" id="UP000619457">
    <property type="component" value="Unassembled WGS sequence"/>
</dbReference>
<evidence type="ECO:0000313" key="3">
    <source>
        <dbReference type="Proteomes" id="UP000619457"/>
    </source>
</evidence>
<dbReference type="RefSeq" id="WP_018473930.1">
    <property type="nucleotide sequence ID" value="NZ_BMWX01000001.1"/>
</dbReference>
<sequence length="383" mass="40709">MKKVIICLYALLFFSAGQVFGQQGIGTDIPDNSSVLDIVSTDKGVLIPRVVLDNVTQDLDGITGQAAGLMVYNTGDGGLMAGFYFWNGLEWRALNDKTAIAPEIETLLCATASLEPGVFSAGTAYSGIMKINYTGGNGGTYQAGEPISSVGNTGLTATLKGGELEFGNGTLVFDVTGTPALDSPNGASFDISFGTLDIQSCTATVGESTSAKIDYLASIGSLYATNDNGREGYHRFLTSPDGKFSVRVFVPKNTALQNADIQIRSNTGPSVIMWNNHLGYQNGTMGNASNAFRLPQAMVWYGNVGNDSDNPDSGTNAAWGDADVYHIAPEQRNYMWTTSDTKELTTYILKFMMGAPQSNISANDSNIGETKATLYLTQINALE</sequence>
<evidence type="ECO:0000313" key="2">
    <source>
        <dbReference type="EMBL" id="GGZ17699.1"/>
    </source>
</evidence>
<evidence type="ECO:0000256" key="1">
    <source>
        <dbReference type="SAM" id="SignalP"/>
    </source>
</evidence>
<keyword evidence="3" id="KW-1185">Reference proteome</keyword>
<proteinExistence type="predicted"/>
<feature type="signal peptide" evidence="1">
    <location>
        <begin position="1"/>
        <end position="21"/>
    </location>
</feature>
<gene>
    <name evidence="2" type="ORF">GCM10007049_07950</name>
</gene>
<dbReference type="AlphaFoldDB" id="A0A918PRD9"/>
<accession>A0A918PRD9</accession>
<keyword evidence="1" id="KW-0732">Signal</keyword>
<reference evidence="2" key="1">
    <citation type="journal article" date="2014" name="Int. J. Syst. Evol. Microbiol.">
        <title>Complete genome sequence of Corynebacterium casei LMG S-19264T (=DSM 44701T), isolated from a smear-ripened cheese.</title>
        <authorList>
            <consortium name="US DOE Joint Genome Institute (JGI-PGF)"/>
            <person name="Walter F."/>
            <person name="Albersmeier A."/>
            <person name="Kalinowski J."/>
            <person name="Ruckert C."/>
        </authorList>
    </citation>
    <scope>NUCLEOTIDE SEQUENCE</scope>
    <source>
        <strain evidence="2">KCTC 12368</strain>
    </source>
</reference>
<reference evidence="2" key="2">
    <citation type="submission" date="2020-09" db="EMBL/GenBank/DDBJ databases">
        <authorList>
            <person name="Sun Q."/>
            <person name="Kim S."/>
        </authorList>
    </citation>
    <scope>NUCLEOTIDE SEQUENCE</scope>
    <source>
        <strain evidence="2">KCTC 12368</strain>
    </source>
</reference>
<organism evidence="2 3">
    <name type="scientific">Echinicola pacifica</name>
    <dbReference type="NCBI Taxonomy" id="346377"/>
    <lineage>
        <taxon>Bacteria</taxon>
        <taxon>Pseudomonadati</taxon>
        <taxon>Bacteroidota</taxon>
        <taxon>Cytophagia</taxon>
        <taxon>Cytophagales</taxon>
        <taxon>Cyclobacteriaceae</taxon>
        <taxon>Echinicola</taxon>
    </lineage>
</organism>
<name>A0A918PRD9_9BACT</name>
<protein>
    <submittedName>
        <fullName evidence="2">Uncharacterized protein</fullName>
    </submittedName>
</protein>